<dbReference type="PROSITE" id="PS00010">
    <property type="entry name" value="ASX_HYDROXYL"/>
    <property type="match status" value="3"/>
</dbReference>
<evidence type="ECO:0000256" key="7">
    <source>
        <dbReference type="ARBA" id="ARBA00023157"/>
    </source>
</evidence>
<protein>
    <recommendedName>
        <fullName evidence="11">EGF-like domain-containing protein</fullName>
    </recommendedName>
</protein>
<proteinExistence type="inferred from homology"/>
<feature type="compositionally biased region" description="Basic and acidic residues" evidence="9">
    <location>
        <begin position="359"/>
        <end position="373"/>
    </location>
</feature>
<keyword evidence="3" id="KW-0272">Extracellular matrix</keyword>
<dbReference type="InterPro" id="IPR052235">
    <property type="entry name" value="Nephronectin_domain"/>
</dbReference>
<evidence type="ECO:0000256" key="6">
    <source>
        <dbReference type="ARBA" id="ARBA00022737"/>
    </source>
</evidence>
<evidence type="ECO:0000259" key="11">
    <source>
        <dbReference type="PROSITE" id="PS50026"/>
    </source>
</evidence>
<keyword evidence="5 10" id="KW-0732">Signal</keyword>
<feature type="domain" description="EGF-like" evidence="11">
    <location>
        <begin position="1419"/>
        <end position="1450"/>
    </location>
</feature>
<feature type="disulfide bond" evidence="8">
    <location>
        <begin position="1423"/>
        <end position="1433"/>
    </location>
</feature>
<evidence type="ECO:0000256" key="8">
    <source>
        <dbReference type="PROSITE-ProRule" id="PRU00076"/>
    </source>
</evidence>
<dbReference type="PROSITE" id="PS01186">
    <property type="entry name" value="EGF_2"/>
    <property type="match status" value="2"/>
</dbReference>
<feature type="disulfide bond" evidence="8">
    <location>
        <begin position="1440"/>
        <end position="1449"/>
    </location>
</feature>
<reference evidence="12" key="1">
    <citation type="journal article" date="2023" name="G3 (Bethesda)">
        <title>A reference genome for the long-term kleptoplast-retaining sea slug Elysia crispata morphotype clarki.</title>
        <authorList>
            <person name="Eastman K.E."/>
            <person name="Pendleton A.L."/>
            <person name="Shaikh M.A."/>
            <person name="Suttiyut T."/>
            <person name="Ogas R."/>
            <person name="Tomko P."/>
            <person name="Gavelis G."/>
            <person name="Widhalm J.R."/>
            <person name="Wisecaver J.H."/>
        </authorList>
    </citation>
    <scope>NUCLEOTIDE SEQUENCE</scope>
    <source>
        <strain evidence="12">ECLA1</strain>
    </source>
</reference>
<feature type="compositionally biased region" description="Basic and acidic residues" evidence="9">
    <location>
        <begin position="415"/>
        <end position="445"/>
    </location>
</feature>
<dbReference type="PROSITE" id="PS01187">
    <property type="entry name" value="EGF_CA"/>
    <property type="match status" value="2"/>
</dbReference>
<dbReference type="InterPro" id="IPR026823">
    <property type="entry name" value="cEGF"/>
</dbReference>
<dbReference type="CDD" id="cd00054">
    <property type="entry name" value="EGF_CA"/>
    <property type="match status" value="4"/>
</dbReference>
<feature type="region of interest" description="Disordered" evidence="9">
    <location>
        <begin position="334"/>
        <end position="524"/>
    </location>
</feature>
<dbReference type="Pfam" id="PF14670">
    <property type="entry name" value="FXa_inhibition"/>
    <property type="match status" value="1"/>
</dbReference>
<evidence type="ECO:0000256" key="3">
    <source>
        <dbReference type="ARBA" id="ARBA00022530"/>
    </source>
</evidence>
<dbReference type="SMART" id="SM00179">
    <property type="entry name" value="EGF_CA"/>
    <property type="match status" value="4"/>
</dbReference>
<dbReference type="Proteomes" id="UP001283361">
    <property type="component" value="Unassembled WGS sequence"/>
</dbReference>
<keyword evidence="3" id="KW-0964">Secreted</keyword>
<comment type="caution">
    <text evidence="12">The sequence shown here is derived from an EMBL/GenBank/DDBJ whole genome shotgun (WGS) entry which is preliminary data.</text>
</comment>
<evidence type="ECO:0000256" key="5">
    <source>
        <dbReference type="ARBA" id="ARBA00022729"/>
    </source>
</evidence>
<keyword evidence="13" id="KW-1185">Reference proteome</keyword>
<evidence type="ECO:0000256" key="4">
    <source>
        <dbReference type="ARBA" id="ARBA00022536"/>
    </source>
</evidence>
<evidence type="ECO:0000313" key="12">
    <source>
        <dbReference type="EMBL" id="KAK3740581.1"/>
    </source>
</evidence>
<dbReference type="SUPFAM" id="SSF57196">
    <property type="entry name" value="EGF/Laminin"/>
    <property type="match status" value="2"/>
</dbReference>
<dbReference type="InterPro" id="IPR049883">
    <property type="entry name" value="NOTCH1_EGF-like"/>
</dbReference>
<feature type="compositionally biased region" description="Polar residues" evidence="9">
    <location>
        <begin position="495"/>
        <end position="513"/>
    </location>
</feature>
<dbReference type="PANTHER" id="PTHR24050">
    <property type="entry name" value="PA14 DOMAIN-CONTAINING PROTEIN"/>
    <property type="match status" value="1"/>
</dbReference>
<comment type="subcellular location">
    <subcellularLocation>
        <location evidence="1">Secreted</location>
        <location evidence="1">Extracellular space</location>
        <location evidence="1">Extracellular matrix</location>
    </subcellularLocation>
</comment>
<dbReference type="InterPro" id="IPR009030">
    <property type="entry name" value="Growth_fac_rcpt_cys_sf"/>
</dbReference>
<dbReference type="GO" id="GO:0005509">
    <property type="term" value="F:calcium ion binding"/>
    <property type="evidence" value="ECO:0007669"/>
    <property type="project" value="InterPro"/>
</dbReference>
<sequence>MQPVKICGHLVFVAISLICDCAPSTPADLDLSGINAPGQELFERPEDCLGRTCGRFVVSRFKRTAYGGGTASSRVFRGMCSDLKGVCHHRCIGVSKTHYKCACRHGYELLSNQRSCWRHTSHAHSRTATLPGSTQGKRGGRYKTRFTSHRTTGSRPFLRRSYTSHRTTGSRPFLRRSYTSHRTTGSRPFLRRSYTSRLLKPGRYKNSEELVHKAKYRPQLSKNIQNARRNLTQVSQKRLKPVHNRETPYKEHSISTSNLTNNYKPQTEPITDSKSEALRKSVRNNRFGQRSSVHKRQRNIRPGYQASRLSLYRQWTNKRRMAAKTYRKTAKISSINVIPGHNKTRKRWTPSMKNSQASRNEKSYHLWRGDAGKSRSNAQSDRGQDKTSFASGSMGKSRKTKENNTSQKLQNKYNSRPERKPSEEQELSKSMQADEAKLERKDKIHASVVKKPSSLKSSSLSPSSTSASTSEIGKGEDVKGKKEELQEIQFATKPTHLQLSKELNNQTLNLSPRTKQEFKKQVKTIPDKSTAKQVKTTAFVYHTTKLSENQKPEKGSQFFGQDKLTRNNETSTKLTRSGDSRENSPKQLSKKSRVQNKLFLRQKMLSNMQEQFLDPRLAALLKKLRKQKPSSSQTTTTMKKEAASSIPSKNSQSLRPTLGRGGINQQTTVDKSRTLPPQQRQTNTPRALSTHPVFHGEQDKEVKVAQSTCPMVDLAINYRHRLGVFPRKHTMDKTRRTKSRIVLNVTSTPEVKGFHSPDILSEARDMRKTAIAQSKLYKTSRIHQLRKSGLSDSFHQRPSGIEALQSILYQPREHKKNRFHETGFDDLDPVLGVPTKMYGDKDGGVRASKRTFSDSERKLQFAGEARESPVTNVTHQTSFKQKIFMTTDIPKQSVKARQKMDEAVFSLDRTFETSPKNEQASTFCPPGQTVILTPEGKRCGFKSGQWIASLGVPKCGAFQIQVQTQQGLQCINFKDLREDQNPCPPKQKLTKNNSGGLECTYFDDVIVHITPEADGKCGGKGEMLVQTSTGFFCRRVKEAAIDLPACPELEIFVKTNLGFECIDKNYASLRCNDGFLLRRDINGFHCNKEPRDLPAMSTPVHPSGQVCRPGEVLVTEGGVLSCRRLELSYDLCGAGFKPKPSAEDGTFVCAPEKKNILDCPAGYYRSESGAECLPLAPHVDLCKDPQFQELFGRQVDCTSGNLSAILVPCEEGYELDQVSKAGSTEPLCSLIDYVDIVCEEDQSCRTERHRKCDRDRAGADSPCLALLRKVWTGCQPQCANGGSCHGDACVCPLGLMGKACEEDVNECEAVEEHHCENGCVNTFGSFHCACPFGYTLNSDRRSCKAIDCIPDCLNGGVCEDGLCLCPVGLEGDRCQSDVDECQTGSHGCQGYCRNTFGSYRCLCGAGLELGVDGRSCAPRSDSCSVKCRNGGSCQNHRCACPPGFYGIACQLDVNECLNRDNGCSHKCENIRGGYRCICPTGLALLPDGKTCRKIIRSR</sequence>
<feature type="compositionally biased region" description="Low complexity" evidence="9">
    <location>
        <begin position="446"/>
        <end position="472"/>
    </location>
</feature>
<evidence type="ECO:0000256" key="9">
    <source>
        <dbReference type="SAM" id="MobiDB-lite"/>
    </source>
</evidence>
<keyword evidence="6" id="KW-0677">Repeat</keyword>
<organism evidence="12 13">
    <name type="scientific">Elysia crispata</name>
    <name type="common">lettuce slug</name>
    <dbReference type="NCBI Taxonomy" id="231223"/>
    <lineage>
        <taxon>Eukaryota</taxon>
        <taxon>Metazoa</taxon>
        <taxon>Spiralia</taxon>
        <taxon>Lophotrochozoa</taxon>
        <taxon>Mollusca</taxon>
        <taxon>Gastropoda</taxon>
        <taxon>Heterobranchia</taxon>
        <taxon>Euthyneura</taxon>
        <taxon>Panpulmonata</taxon>
        <taxon>Sacoglossa</taxon>
        <taxon>Placobranchoidea</taxon>
        <taxon>Plakobranchidae</taxon>
        <taxon>Elysia</taxon>
    </lineage>
</organism>
<dbReference type="PROSITE" id="PS50026">
    <property type="entry name" value="EGF_3"/>
    <property type="match status" value="2"/>
</dbReference>
<comment type="caution">
    <text evidence="8">Lacks conserved residue(s) required for the propagation of feature annotation.</text>
</comment>
<dbReference type="Pfam" id="PF12662">
    <property type="entry name" value="cEGF"/>
    <property type="match status" value="1"/>
</dbReference>
<feature type="chain" id="PRO_5042202991" description="EGF-like domain-containing protein" evidence="10">
    <location>
        <begin position="22"/>
        <end position="1498"/>
    </location>
</feature>
<evidence type="ECO:0000256" key="10">
    <source>
        <dbReference type="SAM" id="SignalP"/>
    </source>
</evidence>
<name>A0AAE0YC75_9GAST</name>
<dbReference type="InterPro" id="IPR000742">
    <property type="entry name" value="EGF"/>
</dbReference>
<feature type="region of interest" description="Disordered" evidence="9">
    <location>
        <begin position="236"/>
        <end position="304"/>
    </location>
</feature>
<dbReference type="InterPro" id="IPR018097">
    <property type="entry name" value="EGF_Ca-bd_CS"/>
</dbReference>
<dbReference type="PROSITE" id="PS00022">
    <property type="entry name" value="EGF_1"/>
    <property type="match status" value="2"/>
</dbReference>
<evidence type="ECO:0000256" key="2">
    <source>
        <dbReference type="ARBA" id="ARBA00006127"/>
    </source>
</evidence>
<dbReference type="SMART" id="SM00181">
    <property type="entry name" value="EGF"/>
    <property type="match status" value="7"/>
</dbReference>
<feature type="signal peptide" evidence="10">
    <location>
        <begin position="1"/>
        <end position="21"/>
    </location>
</feature>
<feature type="compositionally biased region" description="Polar residues" evidence="9">
    <location>
        <begin position="663"/>
        <end position="687"/>
    </location>
</feature>
<feature type="region of interest" description="Disordered" evidence="9">
    <location>
        <begin position="545"/>
        <end position="594"/>
    </location>
</feature>
<dbReference type="Pfam" id="PF07645">
    <property type="entry name" value="EGF_CA"/>
    <property type="match status" value="1"/>
</dbReference>
<comment type="similarity">
    <text evidence="2">Belongs to the fibulin family.</text>
</comment>
<evidence type="ECO:0000256" key="1">
    <source>
        <dbReference type="ARBA" id="ARBA00004498"/>
    </source>
</evidence>
<feature type="domain" description="EGF-like" evidence="11">
    <location>
        <begin position="1303"/>
        <end position="1344"/>
    </location>
</feature>
<feature type="region of interest" description="Disordered" evidence="9">
    <location>
        <begin position="624"/>
        <end position="691"/>
    </location>
</feature>
<feature type="compositionally biased region" description="Basic and acidic residues" evidence="9">
    <location>
        <begin position="473"/>
        <end position="485"/>
    </location>
</feature>
<feature type="compositionally biased region" description="Polar residues" evidence="9">
    <location>
        <begin position="403"/>
        <end position="414"/>
    </location>
</feature>
<feature type="compositionally biased region" description="Basic and acidic residues" evidence="9">
    <location>
        <begin position="514"/>
        <end position="524"/>
    </location>
</feature>
<accession>A0AAE0YC75</accession>
<gene>
    <name evidence="12" type="ORF">RRG08_003358</name>
</gene>
<dbReference type="Gene3D" id="2.10.25.10">
    <property type="entry name" value="Laminin"/>
    <property type="match status" value="4"/>
</dbReference>
<feature type="compositionally biased region" description="Polar residues" evidence="9">
    <location>
        <begin position="645"/>
        <end position="655"/>
    </location>
</feature>
<dbReference type="PANTHER" id="PTHR24050:SF28">
    <property type="entry name" value="UROMODULIN-LIKE"/>
    <property type="match status" value="1"/>
</dbReference>
<keyword evidence="7 8" id="KW-1015">Disulfide bond</keyword>
<dbReference type="InterPro" id="IPR001881">
    <property type="entry name" value="EGF-like_Ca-bd_dom"/>
</dbReference>
<feature type="compositionally biased region" description="Polar residues" evidence="9">
    <location>
        <begin position="374"/>
        <end position="391"/>
    </location>
</feature>
<feature type="compositionally biased region" description="Basic and acidic residues" evidence="9">
    <location>
        <begin position="243"/>
        <end position="253"/>
    </location>
</feature>
<keyword evidence="4 8" id="KW-0245">EGF-like domain</keyword>
<feature type="compositionally biased region" description="Polar residues" evidence="9">
    <location>
        <begin position="254"/>
        <end position="270"/>
    </location>
</feature>
<dbReference type="InterPro" id="IPR000152">
    <property type="entry name" value="EGF-type_Asp/Asn_hydroxyl_site"/>
</dbReference>
<dbReference type="EMBL" id="JAWDGP010006466">
    <property type="protein sequence ID" value="KAK3740581.1"/>
    <property type="molecule type" value="Genomic_DNA"/>
</dbReference>
<dbReference type="SUPFAM" id="SSF57184">
    <property type="entry name" value="Growth factor receptor domain"/>
    <property type="match status" value="1"/>
</dbReference>
<evidence type="ECO:0000313" key="13">
    <source>
        <dbReference type="Proteomes" id="UP001283361"/>
    </source>
</evidence>